<dbReference type="eggNOG" id="KOG1586">
    <property type="taxonomic scope" value="Eukaryota"/>
</dbReference>
<dbReference type="GO" id="GO:0006886">
    <property type="term" value="P:intracellular protein transport"/>
    <property type="evidence" value="ECO:0007669"/>
    <property type="project" value="InterPro"/>
</dbReference>
<dbReference type="STRING" id="1076935.U4L7J3"/>
<evidence type="ECO:0000256" key="3">
    <source>
        <dbReference type="ARBA" id="ARBA00022927"/>
    </source>
</evidence>
<protein>
    <submittedName>
        <fullName evidence="4">Similar to Probable vesicular-fusion protein sec17 homolog acc. no. Q9P6A5</fullName>
    </submittedName>
</protein>
<dbReference type="InterPro" id="IPR000744">
    <property type="entry name" value="NSF_attach"/>
</dbReference>
<gene>
    <name evidence="4" type="ORF">PCON_05582</name>
</gene>
<dbReference type="EMBL" id="HF935278">
    <property type="protein sequence ID" value="CCX05995.1"/>
    <property type="molecule type" value="Genomic_DNA"/>
</dbReference>
<dbReference type="GO" id="GO:0005774">
    <property type="term" value="C:vacuolar membrane"/>
    <property type="evidence" value="ECO:0007669"/>
    <property type="project" value="TreeGrafter"/>
</dbReference>
<dbReference type="GO" id="GO:0031201">
    <property type="term" value="C:SNARE complex"/>
    <property type="evidence" value="ECO:0007669"/>
    <property type="project" value="TreeGrafter"/>
</dbReference>
<keyword evidence="5" id="KW-1185">Reference proteome</keyword>
<dbReference type="PANTHER" id="PTHR13768:SF8">
    <property type="entry name" value="ALPHA-SOLUBLE NSF ATTACHMENT PROTEIN"/>
    <property type="match status" value="1"/>
</dbReference>
<dbReference type="OrthoDB" id="9984275at2759"/>
<dbReference type="AlphaFoldDB" id="U4L7J3"/>
<evidence type="ECO:0000313" key="4">
    <source>
        <dbReference type="EMBL" id="CCX05995.1"/>
    </source>
</evidence>
<evidence type="ECO:0000313" key="5">
    <source>
        <dbReference type="Proteomes" id="UP000018144"/>
    </source>
</evidence>
<reference evidence="4 5" key="1">
    <citation type="journal article" date="2013" name="PLoS Genet.">
        <title>The genome and development-dependent transcriptomes of Pyronema confluens: a window into fungal evolution.</title>
        <authorList>
            <person name="Traeger S."/>
            <person name="Altegoer F."/>
            <person name="Freitag M."/>
            <person name="Gabaldon T."/>
            <person name="Kempken F."/>
            <person name="Kumar A."/>
            <person name="Marcet-Houben M."/>
            <person name="Poggeler S."/>
            <person name="Stajich J.E."/>
            <person name="Nowrousian M."/>
        </authorList>
    </citation>
    <scope>NUCLEOTIDE SEQUENCE [LARGE SCALE GENOMIC DNA]</scope>
    <source>
        <strain evidence="5">CBS 100304</strain>
        <tissue evidence="4">Vegetative mycelium</tissue>
    </source>
</reference>
<organism evidence="4 5">
    <name type="scientific">Pyronema omphalodes (strain CBS 100304)</name>
    <name type="common">Pyronema confluens</name>
    <dbReference type="NCBI Taxonomy" id="1076935"/>
    <lineage>
        <taxon>Eukaryota</taxon>
        <taxon>Fungi</taxon>
        <taxon>Dikarya</taxon>
        <taxon>Ascomycota</taxon>
        <taxon>Pezizomycotina</taxon>
        <taxon>Pezizomycetes</taxon>
        <taxon>Pezizales</taxon>
        <taxon>Pyronemataceae</taxon>
        <taxon>Pyronema</taxon>
    </lineage>
</organism>
<keyword evidence="3" id="KW-0653">Protein transport</keyword>
<dbReference type="GO" id="GO:0005483">
    <property type="term" value="F:soluble NSF attachment protein activity"/>
    <property type="evidence" value="ECO:0007669"/>
    <property type="project" value="TreeGrafter"/>
</dbReference>
<keyword evidence="2" id="KW-0813">Transport</keyword>
<dbReference type="GO" id="GO:0019905">
    <property type="term" value="F:syntaxin binding"/>
    <property type="evidence" value="ECO:0007669"/>
    <property type="project" value="TreeGrafter"/>
</dbReference>
<dbReference type="SUPFAM" id="SSF48452">
    <property type="entry name" value="TPR-like"/>
    <property type="match status" value="1"/>
</dbReference>
<evidence type="ECO:0000256" key="1">
    <source>
        <dbReference type="ARBA" id="ARBA00010050"/>
    </source>
</evidence>
<dbReference type="InterPro" id="IPR011990">
    <property type="entry name" value="TPR-like_helical_dom_sf"/>
</dbReference>
<sequence>MESADSIYSKAQSMLKSARGGFNFFGNRRDKLEDAAEEFRNAANRYMGEQKHETASACFVEVAKIQNEINEGYDAAMAYVEASKCMNAADLAPPVRAEKAADLLSQAITYFTTTKVDYYRAAKLQEQLVAILESGDRLQRAIRECKESGKNYDYGQVTASATGRKMYLKAAELSAKLGMADQEEEFVIWTGETSSNYENITTGALHEAISLFEKVAAGYKQSGAAATWTIKECYFKAALCWLMIGCKKNEVDSINMALTKYCEMDKAFPTYLEYGADIPQSLVQAIEKKDREGFVQIRTTQAARFSTLPEWAHKIFAACEENFFYAAPAPYVYQGEAGGEGMVADDDDDGEIDLS</sequence>
<dbReference type="Pfam" id="PF14938">
    <property type="entry name" value="SNAP"/>
    <property type="match status" value="2"/>
</dbReference>
<accession>U4L7J3</accession>
<dbReference type="PANTHER" id="PTHR13768">
    <property type="entry name" value="SOLUBLE NSF ATTACHMENT PROTEIN SNAP"/>
    <property type="match status" value="1"/>
</dbReference>
<dbReference type="Gene3D" id="1.25.40.10">
    <property type="entry name" value="Tetratricopeptide repeat domain"/>
    <property type="match status" value="1"/>
</dbReference>
<comment type="similarity">
    <text evidence="1">Belongs to the SNAP family.</text>
</comment>
<proteinExistence type="inferred from homology"/>
<dbReference type="Proteomes" id="UP000018144">
    <property type="component" value="Unassembled WGS sequence"/>
</dbReference>
<dbReference type="GO" id="GO:0035494">
    <property type="term" value="P:SNARE complex disassembly"/>
    <property type="evidence" value="ECO:0007669"/>
    <property type="project" value="TreeGrafter"/>
</dbReference>
<name>U4L7J3_PYROM</name>
<evidence type="ECO:0000256" key="2">
    <source>
        <dbReference type="ARBA" id="ARBA00022448"/>
    </source>
</evidence>